<dbReference type="InterPro" id="IPR009579">
    <property type="entry name" value="DUF1192"/>
</dbReference>
<dbReference type="Proteomes" id="UP000292347">
    <property type="component" value="Unassembled WGS sequence"/>
</dbReference>
<dbReference type="RefSeq" id="WP_129340008.1">
    <property type="nucleotide sequence ID" value="NZ_JACIDD010000001.1"/>
</dbReference>
<proteinExistence type="predicted"/>
<keyword evidence="2" id="KW-1185">Reference proteome</keyword>
<comment type="caution">
    <text evidence="1">The sequence shown here is derived from an EMBL/GenBank/DDBJ whole genome shotgun (WGS) entry which is preliminary data.</text>
</comment>
<sequence>MDAEDFLPRRKDDPLAQLAREDLDPLSVAELHARIAALEAEIARCRSQAERATTHRASADALFRR</sequence>
<organism evidence="1 2">
    <name type="scientific">Sphingomonas desiccabilis</name>
    <dbReference type="NCBI Taxonomy" id="429134"/>
    <lineage>
        <taxon>Bacteria</taxon>
        <taxon>Pseudomonadati</taxon>
        <taxon>Pseudomonadota</taxon>
        <taxon>Alphaproteobacteria</taxon>
        <taxon>Sphingomonadales</taxon>
        <taxon>Sphingomonadaceae</taxon>
        <taxon>Sphingomonas</taxon>
    </lineage>
</organism>
<accession>A0A4Q2IXU0</accession>
<name>A0A4Q2IXU0_9SPHN</name>
<gene>
    <name evidence="1" type="ORF">EO081_00360</name>
</gene>
<reference evidence="1 2" key="1">
    <citation type="submission" date="2019-01" db="EMBL/GenBank/DDBJ databases">
        <title>Sphingomonas mucosissima sp. nov. and Sphingomonas desiccabilis sp. nov., from biological soil crusts in the Colorado Plateau, USA.</title>
        <authorList>
            <person name="Zhu D."/>
        </authorList>
    </citation>
    <scope>NUCLEOTIDE SEQUENCE [LARGE SCALE GENOMIC DNA]</scope>
    <source>
        <strain evidence="1 2">CP1D</strain>
    </source>
</reference>
<dbReference type="Pfam" id="PF06698">
    <property type="entry name" value="DUF1192"/>
    <property type="match status" value="1"/>
</dbReference>
<protein>
    <submittedName>
        <fullName evidence="1">DUF1192 domain-containing protein</fullName>
    </submittedName>
</protein>
<evidence type="ECO:0000313" key="2">
    <source>
        <dbReference type="Proteomes" id="UP000292347"/>
    </source>
</evidence>
<evidence type="ECO:0000313" key="1">
    <source>
        <dbReference type="EMBL" id="RXZ34208.1"/>
    </source>
</evidence>
<dbReference type="AlphaFoldDB" id="A0A4Q2IXU0"/>
<dbReference type="EMBL" id="SDPT01000001">
    <property type="protein sequence ID" value="RXZ34208.1"/>
    <property type="molecule type" value="Genomic_DNA"/>
</dbReference>